<comment type="caution">
    <text evidence="1">The sequence shown here is derived from an EMBL/GenBank/DDBJ whole genome shotgun (WGS) entry which is preliminary data.</text>
</comment>
<dbReference type="EMBL" id="JAHQIW010000742">
    <property type="protein sequence ID" value="KAJ1349766.1"/>
    <property type="molecule type" value="Genomic_DNA"/>
</dbReference>
<organism evidence="1 2">
    <name type="scientific">Parelaphostrongylus tenuis</name>
    <name type="common">Meningeal worm</name>
    <dbReference type="NCBI Taxonomy" id="148309"/>
    <lineage>
        <taxon>Eukaryota</taxon>
        <taxon>Metazoa</taxon>
        <taxon>Ecdysozoa</taxon>
        <taxon>Nematoda</taxon>
        <taxon>Chromadorea</taxon>
        <taxon>Rhabditida</taxon>
        <taxon>Rhabditina</taxon>
        <taxon>Rhabditomorpha</taxon>
        <taxon>Strongyloidea</taxon>
        <taxon>Metastrongylidae</taxon>
        <taxon>Parelaphostrongylus</taxon>
    </lineage>
</organism>
<protein>
    <submittedName>
        <fullName evidence="1">Uncharacterized protein</fullName>
    </submittedName>
</protein>
<dbReference type="Proteomes" id="UP001196413">
    <property type="component" value="Unassembled WGS sequence"/>
</dbReference>
<accession>A0AAD5QK25</accession>
<dbReference type="AlphaFoldDB" id="A0AAD5QK25"/>
<evidence type="ECO:0000313" key="1">
    <source>
        <dbReference type="EMBL" id="KAJ1349766.1"/>
    </source>
</evidence>
<reference evidence="1" key="1">
    <citation type="submission" date="2021-06" db="EMBL/GenBank/DDBJ databases">
        <title>Parelaphostrongylus tenuis whole genome reference sequence.</title>
        <authorList>
            <person name="Garwood T.J."/>
            <person name="Larsen P.A."/>
            <person name="Fountain-Jones N.M."/>
            <person name="Garbe J.R."/>
            <person name="Macchietto M.G."/>
            <person name="Kania S.A."/>
            <person name="Gerhold R.W."/>
            <person name="Richards J.E."/>
            <person name="Wolf T.M."/>
        </authorList>
    </citation>
    <scope>NUCLEOTIDE SEQUENCE</scope>
    <source>
        <strain evidence="1">MNPRO001-30</strain>
        <tissue evidence="1">Meninges</tissue>
    </source>
</reference>
<sequence>MPAGLVSSSIPVHRTVSYLLAELNIVADFDYVVITAMSRRWIASRLGHDLVKISLLEQQQDLVHFR</sequence>
<keyword evidence="2" id="KW-1185">Reference proteome</keyword>
<evidence type="ECO:0000313" key="2">
    <source>
        <dbReference type="Proteomes" id="UP001196413"/>
    </source>
</evidence>
<proteinExistence type="predicted"/>
<gene>
    <name evidence="1" type="ORF">KIN20_005415</name>
</gene>
<name>A0AAD5QK25_PARTN</name>